<dbReference type="RefSeq" id="WP_344274255.1">
    <property type="nucleotide sequence ID" value="NZ_BAAAKV010000017.1"/>
</dbReference>
<evidence type="ECO:0000313" key="4">
    <source>
        <dbReference type="Proteomes" id="UP001501371"/>
    </source>
</evidence>
<evidence type="ECO:0000256" key="1">
    <source>
        <dbReference type="SAM" id="MobiDB-lite"/>
    </source>
</evidence>
<dbReference type="SUPFAM" id="SSF53448">
    <property type="entry name" value="Nucleotide-diphospho-sugar transferases"/>
    <property type="match status" value="1"/>
</dbReference>
<gene>
    <name evidence="3" type="ORF">GCM10009654_23880</name>
</gene>
<dbReference type="PANTHER" id="PTHR43179">
    <property type="entry name" value="RHAMNOSYLTRANSFERASE WBBL"/>
    <property type="match status" value="1"/>
</dbReference>
<proteinExistence type="predicted"/>
<dbReference type="PANTHER" id="PTHR43179:SF7">
    <property type="entry name" value="RHAMNOSYLTRANSFERASE WBBL"/>
    <property type="match status" value="1"/>
</dbReference>
<feature type="region of interest" description="Disordered" evidence="1">
    <location>
        <begin position="333"/>
        <end position="354"/>
    </location>
</feature>
<evidence type="ECO:0000313" key="3">
    <source>
        <dbReference type="EMBL" id="GAA1166195.1"/>
    </source>
</evidence>
<dbReference type="Pfam" id="PF00535">
    <property type="entry name" value="Glycos_transf_2"/>
    <property type="match status" value="1"/>
</dbReference>
<dbReference type="EMBL" id="BAAAKV010000017">
    <property type="protein sequence ID" value="GAA1166195.1"/>
    <property type="molecule type" value="Genomic_DNA"/>
</dbReference>
<feature type="domain" description="Glycosyltransferase 2-like" evidence="2">
    <location>
        <begin position="9"/>
        <end position="191"/>
    </location>
</feature>
<keyword evidence="4" id="KW-1185">Reference proteome</keyword>
<dbReference type="Gene3D" id="3.90.550.10">
    <property type="entry name" value="Spore Coat Polysaccharide Biosynthesis Protein SpsA, Chain A"/>
    <property type="match status" value="1"/>
</dbReference>
<organism evidence="3 4">
    <name type="scientific">Streptomyces hebeiensis</name>
    <dbReference type="NCBI Taxonomy" id="229486"/>
    <lineage>
        <taxon>Bacteria</taxon>
        <taxon>Bacillati</taxon>
        <taxon>Actinomycetota</taxon>
        <taxon>Actinomycetes</taxon>
        <taxon>Kitasatosporales</taxon>
        <taxon>Streptomycetaceae</taxon>
        <taxon>Streptomyces</taxon>
    </lineage>
</organism>
<comment type="caution">
    <text evidence="3">The sequence shown here is derived from an EMBL/GenBank/DDBJ whole genome shotgun (WGS) entry which is preliminary data.</text>
</comment>
<protein>
    <submittedName>
        <fullName evidence="3">Glycosyltransferase</fullName>
    </submittedName>
</protein>
<dbReference type="InterPro" id="IPR001173">
    <property type="entry name" value="Glyco_trans_2-like"/>
</dbReference>
<dbReference type="InterPro" id="IPR029044">
    <property type="entry name" value="Nucleotide-diphossugar_trans"/>
</dbReference>
<sequence length="354" mass="40557">MDTPPRVTAVITSRERFSYAEESLKSFYEHTRVPCHVVYVDVNSPRDRWERLRRLSDEHGFTAVRVNKYVSPNCARNIGLRYAVGEYVVFLDNDVEYTPNWLEPLLSCADEEKAALVGPLYLHGPLREQTVHMAGGDMEFSGTWGTRSFVQTQRHFMKHLSEVPAEELRRQRCDIIEFHCALVRRSVFDQVGGMDEGLLTTREHLDFSQRVLDAGGTVWFEPASVITYRMPPPFALTDLPYFMLRWSDAWTAETLKHFANKYGIEPGYVERVAKNRKGRQWLLFEQIKRYLPDSLGERGTTAVKRAFQKVEPIGNRVLVELLALREPPLEWRCHHGSGSPVREPSAAGTVSAAS</sequence>
<accession>A0ABP4FCJ5</accession>
<evidence type="ECO:0000259" key="2">
    <source>
        <dbReference type="Pfam" id="PF00535"/>
    </source>
</evidence>
<reference evidence="4" key="1">
    <citation type="journal article" date="2019" name="Int. J. Syst. Evol. Microbiol.">
        <title>The Global Catalogue of Microorganisms (GCM) 10K type strain sequencing project: providing services to taxonomists for standard genome sequencing and annotation.</title>
        <authorList>
            <consortium name="The Broad Institute Genomics Platform"/>
            <consortium name="The Broad Institute Genome Sequencing Center for Infectious Disease"/>
            <person name="Wu L."/>
            <person name="Ma J."/>
        </authorList>
    </citation>
    <scope>NUCLEOTIDE SEQUENCE [LARGE SCALE GENOMIC DNA]</scope>
    <source>
        <strain evidence="4">JCM 12696</strain>
    </source>
</reference>
<name>A0ABP4FCJ5_9ACTN</name>
<dbReference type="Proteomes" id="UP001501371">
    <property type="component" value="Unassembled WGS sequence"/>
</dbReference>